<gene>
    <name evidence="1" type="ORF">IWZ03DRAFT_94177</name>
</gene>
<proteinExistence type="predicted"/>
<dbReference type="EMBL" id="JBBPHU010000019">
    <property type="protein sequence ID" value="KAK7509241.1"/>
    <property type="molecule type" value="Genomic_DNA"/>
</dbReference>
<accession>A0ABR1K7Q3</accession>
<reference evidence="1 2" key="1">
    <citation type="submission" date="2024-04" db="EMBL/GenBank/DDBJ databases">
        <title>Phyllosticta paracitricarpa is synonymous to the EU quarantine fungus P. citricarpa based on phylogenomic analyses.</title>
        <authorList>
            <consortium name="Lawrence Berkeley National Laboratory"/>
            <person name="Van Ingen-Buijs V.A."/>
            <person name="Van Westerhoven A.C."/>
            <person name="Haridas S."/>
            <person name="Skiadas P."/>
            <person name="Martin F."/>
            <person name="Groenewald J.Z."/>
            <person name="Crous P.W."/>
            <person name="Seidl M.F."/>
        </authorList>
    </citation>
    <scope>NUCLEOTIDE SEQUENCE [LARGE SCALE GENOMIC DNA]</scope>
    <source>
        <strain evidence="1 2">CBS 123371</strain>
    </source>
</reference>
<dbReference type="Proteomes" id="UP001363622">
    <property type="component" value="Unassembled WGS sequence"/>
</dbReference>
<organism evidence="1 2">
    <name type="scientific">Phyllosticta citriasiana</name>
    <dbReference type="NCBI Taxonomy" id="595635"/>
    <lineage>
        <taxon>Eukaryota</taxon>
        <taxon>Fungi</taxon>
        <taxon>Dikarya</taxon>
        <taxon>Ascomycota</taxon>
        <taxon>Pezizomycotina</taxon>
        <taxon>Dothideomycetes</taxon>
        <taxon>Dothideomycetes incertae sedis</taxon>
        <taxon>Botryosphaeriales</taxon>
        <taxon>Phyllostictaceae</taxon>
        <taxon>Phyllosticta</taxon>
    </lineage>
</organism>
<sequence>MTFHAFTSSIPCRASIGRKDLASPYFHHMLALSSNSLFSWLNTTRNNRRRHLQTRLSRSLDVVRSQVFGGIGLGLCFARPGFPVLCRADRSAIPAYLDCRTGSTERKAWKDLRAVERAHASALLPGGPTQPYLVLALVMRSAAAPWSLLSA</sequence>
<comment type="caution">
    <text evidence="1">The sequence shown here is derived from an EMBL/GenBank/DDBJ whole genome shotgun (WGS) entry which is preliminary data.</text>
</comment>
<evidence type="ECO:0000313" key="2">
    <source>
        <dbReference type="Proteomes" id="UP001363622"/>
    </source>
</evidence>
<evidence type="ECO:0000313" key="1">
    <source>
        <dbReference type="EMBL" id="KAK7509241.1"/>
    </source>
</evidence>
<protein>
    <submittedName>
        <fullName evidence="1">Uncharacterized protein</fullName>
    </submittedName>
</protein>
<keyword evidence="2" id="KW-1185">Reference proteome</keyword>
<name>A0ABR1K7Q3_9PEZI</name>